<sequence length="82" mass="9476">MIKKCFLCGGKTTKKLITAENWWGSDLTLIENVPSWVCDNCGEQYFEPEVCEELDRLRKTPPANKKLIQIPVYNFPKTGHPY</sequence>
<dbReference type="InterPro" id="IPR022453">
    <property type="entry name" value="Znf_MqsA-type"/>
</dbReference>
<proteinExistence type="predicted"/>
<dbReference type="RefSeq" id="WP_277445165.1">
    <property type="nucleotide sequence ID" value="NZ_JAKOAV010000038.1"/>
</dbReference>
<protein>
    <submittedName>
        <fullName evidence="1">YgiT-type zinc finger protein</fullName>
    </submittedName>
</protein>
<organism evidence="1 2">
    <name type="scientific">Pelotomaculum isophthalicicum JI</name>
    <dbReference type="NCBI Taxonomy" id="947010"/>
    <lineage>
        <taxon>Bacteria</taxon>
        <taxon>Bacillati</taxon>
        <taxon>Bacillota</taxon>
        <taxon>Clostridia</taxon>
        <taxon>Eubacteriales</taxon>
        <taxon>Desulfotomaculaceae</taxon>
        <taxon>Pelotomaculum</taxon>
    </lineage>
</organism>
<dbReference type="Proteomes" id="UP001154312">
    <property type="component" value="Unassembled WGS sequence"/>
</dbReference>
<accession>A0A9X4H0A1</accession>
<dbReference type="Gene3D" id="3.10.20.860">
    <property type="match status" value="1"/>
</dbReference>
<keyword evidence="2" id="KW-1185">Reference proteome</keyword>
<dbReference type="EMBL" id="JAKOAV010000038">
    <property type="protein sequence ID" value="MDF9409667.1"/>
    <property type="molecule type" value="Genomic_DNA"/>
</dbReference>
<reference evidence="1" key="1">
    <citation type="submission" date="2022-02" db="EMBL/GenBank/DDBJ databases">
        <authorList>
            <person name="Leng L."/>
        </authorList>
    </citation>
    <scope>NUCLEOTIDE SEQUENCE</scope>
    <source>
        <strain evidence="1">JI</strain>
    </source>
</reference>
<dbReference type="NCBIfam" id="TIGR03831">
    <property type="entry name" value="YgiT_finger"/>
    <property type="match status" value="1"/>
</dbReference>
<comment type="caution">
    <text evidence="1">The sequence shown here is derived from an EMBL/GenBank/DDBJ whole genome shotgun (WGS) entry which is preliminary data.</text>
</comment>
<evidence type="ECO:0000313" key="2">
    <source>
        <dbReference type="Proteomes" id="UP001154312"/>
    </source>
</evidence>
<dbReference type="CDD" id="cd12870">
    <property type="entry name" value="MqsA"/>
    <property type="match status" value="1"/>
</dbReference>
<dbReference type="AlphaFoldDB" id="A0A9X4H0A1"/>
<name>A0A9X4H0A1_9FIRM</name>
<gene>
    <name evidence="1" type="ORF">L7E55_15130</name>
</gene>
<evidence type="ECO:0000313" key="1">
    <source>
        <dbReference type="EMBL" id="MDF9409667.1"/>
    </source>
</evidence>